<dbReference type="CDD" id="cd00130">
    <property type="entry name" value="PAS"/>
    <property type="match status" value="2"/>
</dbReference>
<dbReference type="PROSITE" id="PS50112">
    <property type="entry name" value="PAS"/>
    <property type="match status" value="1"/>
</dbReference>
<dbReference type="InterPro" id="IPR000014">
    <property type="entry name" value="PAS"/>
</dbReference>
<dbReference type="Pfam" id="PF00989">
    <property type="entry name" value="PAS"/>
    <property type="match status" value="1"/>
</dbReference>
<accession>A0AAN0VJP2</accession>
<dbReference type="SUPFAM" id="SSF46689">
    <property type="entry name" value="Homeodomain-like"/>
    <property type="match status" value="1"/>
</dbReference>
<dbReference type="SUPFAM" id="SSF55785">
    <property type="entry name" value="PYP-like sensor domain (PAS domain)"/>
    <property type="match status" value="2"/>
</dbReference>
<dbReference type="NCBIfam" id="TIGR02040">
    <property type="entry name" value="PpsR-CrtJ"/>
    <property type="match status" value="1"/>
</dbReference>
<dbReference type="InterPro" id="IPR002197">
    <property type="entry name" value="HTH_Fis"/>
</dbReference>
<name>A0AAN0VJP2_9RHOB</name>
<dbReference type="GO" id="GO:0006355">
    <property type="term" value="P:regulation of DNA-templated transcription"/>
    <property type="evidence" value="ECO:0007669"/>
    <property type="project" value="InterPro"/>
</dbReference>
<dbReference type="InterPro" id="IPR013767">
    <property type="entry name" value="PAS_fold"/>
</dbReference>
<dbReference type="InterPro" id="IPR035965">
    <property type="entry name" value="PAS-like_dom_sf"/>
</dbReference>
<dbReference type="InterPro" id="IPR011785">
    <property type="entry name" value="Tscrpt_reg_PpsR-CrtJ"/>
</dbReference>
<keyword evidence="3" id="KW-1185">Reference proteome</keyword>
<dbReference type="AlphaFoldDB" id="A0AAN0VJP2"/>
<dbReference type="NCBIfam" id="TIGR00229">
    <property type="entry name" value="sensory_box"/>
    <property type="match status" value="1"/>
</dbReference>
<dbReference type="KEGG" id="ptp:RCA23_c29950"/>
<proteinExistence type="predicted"/>
<gene>
    <name evidence="2" type="primary">ppsR</name>
    <name evidence="2" type="ORF">RCA23_c29950</name>
</gene>
<dbReference type="GO" id="GO:0043565">
    <property type="term" value="F:sequence-specific DNA binding"/>
    <property type="evidence" value="ECO:0007669"/>
    <property type="project" value="InterPro"/>
</dbReference>
<dbReference type="Gene3D" id="1.20.5.430">
    <property type="match status" value="1"/>
</dbReference>
<dbReference type="Pfam" id="PF13426">
    <property type="entry name" value="PAS_9"/>
    <property type="match status" value="1"/>
</dbReference>
<evidence type="ECO:0000313" key="2">
    <source>
        <dbReference type="EMBL" id="AII88495.1"/>
    </source>
</evidence>
<dbReference type="InterPro" id="IPR009057">
    <property type="entry name" value="Homeodomain-like_sf"/>
</dbReference>
<evidence type="ECO:0000259" key="1">
    <source>
        <dbReference type="PROSITE" id="PS50112"/>
    </source>
</evidence>
<dbReference type="Gene3D" id="1.10.10.60">
    <property type="entry name" value="Homeodomain-like"/>
    <property type="match status" value="1"/>
</dbReference>
<sequence>MNEGLLQMTSHGKTEWADRLIPNLDQSATADLISRLCDFAFIISSDGEITQTVTSPFLAPKLDLTPWTGLQFKDTLTKESVPKFEARLAEFQKGQKEVRPVELNHRATDQQAELPVRYTYHSGAADGSTLLLGSDLRPVAEMQQQLVEAQIALENDYDARREHEIQLRVLMDSSDVATVFITLETGAIVSCNSAAEILLGRPRNELIDASFASEFEDEGLTSLIDRMVTAASDASMGAILAKSALGGRSYRIDPTLFRGATSQMLLCKIEPEEPAQEPVDQLATHLVSFFHKGVDPIVFINMSGQILSVNEAFVSLANVTHAQTLSGRSMSEFFSRGSVDLNVILESARRNGKMRLYSTKVLNEHGDERPVEISTTQIRTEREPICVLLLRNARRVEAISTPTSQMSEAEINSVVELIGSQSLKDIVARSTDVVEKMCIETAIGMTSNNRVAAAEMLGLSRQSLYVKLRKYDLV</sequence>
<protein>
    <submittedName>
        <fullName evidence="2">Transcriptional regulator PpsR</fullName>
    </submittedName>
</protein>
<dbReference type="EMBL" id="CP003984">
    <property type="protein sequence ID" value="AII88495.1"/>
    <property type="molecule type" value="Genomic_DNA"/>
</dbReference>
<dbReference type="Pfam" id="PF02954">
    <property type="entry name" value="HTH_8"/>
    <property type="match status" value="1"/>
</dbReference>
<dbReference type="PRINTS" id="PR01590">
    <property type="entry name" value="HTHFIS"/>
</dbReference>
<reference evidence="2 3" key="1">
    <citation type="journal article" date="2014" name="ISME J.">
        <title>Adaptation of an abundant Roseobacter RCA organism to pelagic systems revealed by genomic and transcriptomic analyses.</title>
        <authorList>
            <person name="Voget S."/>
            <person name="Wemheuer B."/>
            <person name="Brinkhoff T."/>
            <person name="Vollmers J."/>
            <person name="Dietrich S."/>
            <person name="Giebel H.A."/>
            <person name="Beardsley C."/>
            <person name="Sardemann C."/>
            <person name="Bakenhus I."/>
            <person name="Billerbeck S."/>
            <person name="Daniel R."/>
            <person name="Simon M."/>
        </authorList>
    </citation>
    <scope>NUCLEOTIDE SEQUENCE [LARGE SCALE GENOMIC DNA]</scope>
    <source>
        <strain evidence="2 3">RCA23</strain>
    </source>
</reference>
<dbReference type="SMART" id="SM00091">
    <property type="entry name" value="PAS"/>
    <property type="match status" value="2"/>
</dbReference>
<organism evidence="2 3">
    <name type="scientific">Planktomarina temperata RCA23</name>
    <dbReference type="NCBI Taxonomy" id="666509"/>
    <lineage>
        <taxon>Bacteria</taxon>
        <taxon>Pseudomonadati</taxon>
        <taxon>Pseudomonadota</taxon>
        <taxon>Alphaproteobacteria</taxon>
        <taxon>Rhodobacterales</taxon>
        <taxon>Paracoccaceae</taxon>
        <taxon>Planktomarina</taxon>
    </lineage>
</organism>
<feature type="domain" description="PAS" evidence="1">
    <location>
        <begin position="163"/>
        <end position="215"/>
    </location>
</feature>
<dbReference type="Gene3D" id="3.30.450.20">
    <property type="entry name" value="PAS domain"/>
    <property type="match status" value="2"/>
</dbReference>
<evidence type="ECO:0000313" key="3">
    <source>
        <dbReference type="Proteomes" id="UP000028680"/>
    </source>
</evidence>
<dbReference type="Proteomes" id="UP000028680">
    <property type="component" value="Chromosome"/>
</dbReference>